<dbReference type="AlphaFoldDB" id="A0AAE3E8B0"/>
<dbReference type="Gene3D" id="3.30.420.40">
    <property type="match status" value="2"/>
</dbReference>
<dbReference type="GO" id="GO:0005737">
    <property type="term" value="C:cytoplasm"/>
    <property type="evidence" value="ECO:0007669"/>
    <property type="project" value="InterPro"/>
</dbReference>
<keyword evidence="7" id="KW-0067">ATP-binding</keyword>
<dbReference type="PANTHER" id="PTHR18964">
    <property type="entry name" value="ROK (REPRESSOR, ORF, KINASE) FAMILY"/>
    <property type="match status" value="1"/>
</dbReference>
<keyword evidence="4 9" id="KW-0808">Transferase</keyword>
<dbReference type="SUPFAM" id="SSF53067">
    <property type="entry name" value="Actin-like ATPase domain"/>
    <property type="match status" value="1"/>
</dbReference>
<evidence type="ECO:0000313" key="10">
    <source>
        <dbReference type="Proteomes" id="UP001198182"/>
    </source>
</evidence>
<evidence type="ECO:0000256" key="6">
    <source>
        <dbReference type="ARBA" id="ARBA00022777"/>
    </source>
</evidence>
<gene>
    <name evidence="9" type="ORF">LKD81_05000</name>
</gene>
<dbReference type="NCBIfam" id="TIGR00744">
    <property type="entry name" value="ROK_glcA_fam"/>
    <property type="match status" value="1"/>
</dbReference>
<reference evidence="9" key="1">
    <citation type="submission" date="2021-10" db="EMBL/GenBank/DDBJ databases">
        <title>Anaerobic single-cell dispensing facilitates the cultivation of human gut bacteria.</title>
        <authorList>
            <person name="Afrizal A."/>
        </authorList>
    </citation>
    <scope>NUCLEOTIDE SEQUENCE</scope>
    <source>
        <strain evidence="9">CLA-AA-H215</strain>
    </source>
</reference>
<dbReference type="PROSITE" id="PS01125">
    <property type="entry name" value="ROK"/>
    <property type="match status" value="1"/>
</dbReference>
<evidence type="ECO:0000256" key="2">
    <source>
        <dbReference type="ARBA" id="ARBA00012323"/>
    </source>
</evidence>
<name>A0AAE3E8B0_9FIRM</name>
<dbReference type="GO" id="GO:0006096">
    <property type="term" value="P:glycolytic process"/>
    <property type="evidence" value="ECO:0007669"/>
    <property type="project" value="InterPro"/>
</dbReference>
<keyword evidence="6" id="KW-0418">Kinase</keyword>
<dbReference type="InterPro" id="IPR000600">
    <property type="entry name" value="ROK"/>
</dbReference>
<comment type="caution">
    <text evidence="9">The sequence shown here is derived from an EMBL/GenBank/DDBJ whole genome shotgun (WGS) entry which is preliminary data.</text>
</comment>
<comment type="similarity">
    <text evidence="1">Belongs to the ROK (NagC/XylR) family.</text>
</comment>
<proteinExistence type="inferred from homology"/>
<sequence length="313" mass="33180">MEFYYGVDMGGTTIKMGRFDREGTLLEKWEIPTRKEDGGKHIFDDIAEAILTRTAAAGGSVDSIKAVGIDIPGTIWEDGYLELSVNVGLKDIYPTEELSRRLNHVPVACGNDASIAALGEYWKGGGAGHRSMVLITLGTGVGGGIVLDGKVIAGAHGIGGEIGHLPVRFGEQEVCNCGNRGCLEQVSSATGIVRETKRTLVSSDQPSSLREIRNLTAKDVLDAAKAGDALAKSVMDTVTHYLGVAMGIVSNIVDPEVFVIGGGVSAAGQDLIEWIREAYDANMYMTKKRADVQLAQLGNDAGIYGSVRLVLPE</sequence>
<dbReference type="GO" id="GO:0005524">
    <property type="term" value="F:ATP binding"/>
    <property type="evidence" value="ECO:0007669"/>
    <property type="project" value="UniProtKB-KW"/>
</dbReference>
<accession>A0AAE3E8B0</accession>
<dbReference type="Pfam" id="PF00480">
    <property type="entry name" value="ROK"/>
    <property type="match status" value="1"/>
</dbReference>
<evidence type="ECO:0000256" key="5">
    <source>
        <dbReference type="ARBA" id="ARBA00022741"/>
    </source>
</evidence>
<dbReference type="PANTHER" id="PTHR18964:SF149">
    <property type="entry name" value="BIFUNCTIONAL UDP-N-ACETYLGLUCOSAMINE 2-EPIMERASE_N-ACETYLMANNOSAMINE KINASE"/>
    <property type="match status" value="1"/>
</dbReference>
<keyword evidence="5" id="KW-0547">Nucleotide-binding</keyword>
<evidence type="ECO:0000256" key="3">
    <source>
        <dbReference type="ARBA" id="ARBA00014701"/>
    </source>
</evidence>
<dbReference type="RefSeq" id="WP_308453062.1">
    <property type="nucleotide sequence ID" value="NZ_JAJEQR010000010.1"/>
</dbReference>
<evidence type="ECO:0000256" key="8">
    <source>
        <dbReference type="ARBA" id="ARBA00032386"/>
    </source>
</evidence>
<dbReference type="EC" id="2.7.1.2" evidence="2"/>
<dbReference type="InterPro" id="IPR049874">
    <property type="entry name" value="ROK_cs"/>
</dbReference>
<evidence type="ECO:0000256" key="1">
    <source>
        <dbReference type="ARBA" id="ARBA00006479"/>
    </source>
</evidence>
<dbReference type="GO" id="GO:0004340">
    <property type="term" value="F:glucokinase activity"/>
    <property type="evidence" value="ECO:0007669"/>
    <property type="project" value="UniProtKB-EC"/>
</dbReference>
<evidence type="ECO:0000256" key="7">
    <source>
        <dbReference type="ARBA" id="ARBA00022840"/>
    </source>
</evidence>
<evidence type="ECO:0000313" key="9">
    <source>
        <dbReference type="EMBL" id="MCC2230357.1"/>
    </source>
</evidence>
<keyword evidence="10" id="KW-1185">Reference proteome</keyword>
<dbReference type="EMBL" id="JAJEQR010000010">
    <property type="protein sequence ID" value="MCC2230357.1"/>
    <property type="molecule type" value="Genomic_DNA"/>
</dbReference>
<dbReference type="Proteomes" id="UP001198182">
    <property type="component" value="Unassembled WGS sequence"/>
</dbReference>
<evidence type="ECO:0000256" key="4">
    <source>
        <dbReference type="ARBA" id="ARBA00022679"/>
    </source>
</evidence>
<organism evidence="9 10">
    <name type="scientific">Hominifimenecus microfluidus</name>
    <dbReference type="NCBI Taxonomy" id="2885348"/>
    <lineage>
        <taxon>Bacteria</taxon>
        <taxon>Bacillati</taxon>
        <taxon>Bacillota</taxon>
        <taxon>Clostridia</taxon>
        <taxon>Lachnospirales</taxon>
        <taxon>Lachnospiraceae</taxon>
        <taxon>Hominifimenecus</taxon>
    </lineage>
</organism>
<dbReference type="InterPro" id="IPR043129">
    <property type="entry name" value="ATPase_NBD"/>
</dbReference>
<dbReference type="InterPro" id="IPR004654">
    <property type="entry name" value="ROK_glcA"/>
</dbReference>
<protein>
    <recommendedName>
        <fullName evidence="3">Glucokinase</fullName>
        <ecNumber evidence="2">2.7.1.2</ecNumber>
    </recommendedName>
    <alternativeName>
        <fullName evidence="8">Glucose kinase</fullName>
    </alternativeName>
</protein>